<evidence type="ECO:0000256" key="1">
    <source>
        <dbReference type="ARBA" id="ARBA00004162"/>
    </source>
</evidence>
<feature type="transmembrane region" description="Helical" evidence="6">
    <location>
        <begin position="155"/>
        <end position="181"/>
    </location>
</feature>
<evidence type="ECO:0000256" key="2">
    <source>
        <dbReference type="ARBA" id="ARBA00022475"/>
    </source>
</evidence>
<feature type="transmembrane region" description="Helical" evidence="6">
    <location>
        <begin position="233"/>
        <end position="254"/>
    </location>
</feature>
<dbReference type="InterPro" id="IPR007168">
    <property type="entry name" value="Phageshock_PspC_N"/>
</dbReference>
<dbReference type="HOGENOM" id="CLU_051014_0_0_10"/>
<comment type="subcellular location">
    <subcellularLocation>
        <location evidence="1">Cell membrane</location>
        <topology evidence="1">Single-pass membrane protein</topology>
    </subcellularLocation>
</comment>
<evidence type="ECO:0000259" key="7">
    <source>
        <dbReference type="Pfam" id="PF04024"/>
    </source>
</evidence>
<dbReference type="PANTHER" id="PTHR33885">
    <property type="entry name" value="PHAGE SHOCK PROTEIN C"/>
    <property type="match status" value="1"/>
</dbReference>
<evidence type="ECO:0000256" key="6">
    <source>
        <dbReference type="SAM" id="Phobius"/>
    </source>
</evidence>
<dbReference type="Pfam" id="PF22571">
    <property type="entry name" value="LiaI-LiaF-TM_PspC"/>
    <property type="match status" value="1"/>
</dbReference>
<dbReference type="InterPro" id="IPR054321">
    <property type="entry name" value="PspC-rel_TM"/>
</dbReference>
<accession>A0A0E2M3P1</accession>
<feature type="domain" description="PspC-related transmembrane region" evidence="8">
    <location>
        <begin position="220"/>
        <end position="339"/>
    </location>
</feature>
<dbReference type="EMBL" id="AWUW01000130">
    <property type="protein sequence ID" value="ERJ64532.1"/>
    <property type="molecule type" value="Genomic_DNA"/>
</dbReference>
<feature type="transmembrane region" description="Helical" evidence="6">
    <location>
        <begin position="316"/>
        <end position="336"/>
    </location>
</feature>
<proteinExistence type="predicted"/>
<dbReference type="GO" id="GO:0005886">
    <property type="term" value="C:plasma membrane"/>
    <property type="evidence" value="ECO:0007669"/>
    <property type="project" value="UniProtKB-SubCell"/>
</dbReference>
<keyword evidence="4 6" id="KW-1133">Transmembrane helix</keyword>
<evidence type="ECO:0000313" key="9">
    <source>
        <dbReference type="EMBL" id="ERJ64532.1"/>
    </source>
</evidence>
<evidence type="ECO:0000313" key="10">
    <source>
        <dbReference type="Proteomes" id="UP000016630"/>
    </source>
</evidence>
<name>A0A0E2M3P1_PORGN</name>
<gene>
    <name evidence="9" type="ORF">HMPREF1555_01789</name>
</gene>
<dbReference type="PATRIC" id="fig|1227271.3.peg.1557"/>
<keyword evidence="2" id="KW-1003">Cell membrane</keyword>
<dbReference type="PANTHER" id="PTHR33885:SF3">
    <property type="entry name" value="PHAGE SHOCK PROTEIN C"/>
    <property type="match status" value="1"/>
</dbReference>
<dbReference type="Proteomes" id="UP000016630">
    <property type="component" value="Unassembled WGS sequence"/>
</dbReference>
<comment type="caution">
    <text evidence="9">The sequence shown here is derived from an EMBL/GenBank/DDBJ whole genome shotgun (WGS) entry which is preliminary data.</text>
</comment>
<protein>
    <submittedName>
        <fullName evidence="9">PspC domain protein</fullName>
    </submittedName>
</protein>
<sequence>MKKTLTMNLGGKVFHIDEDAYNLLEEYLHNLASHFDRENHTDCKTIEEFEAYLSDMMVVRLHSEHAVISIGLIREVIEKINTGEHFSSNEDSTTAGYSAGAGYSQKERETSGYRYMSGEAPKRKFYRDMDHAVLCGVCSGIAAYTRWNVNAIRVIVVLMTILASPLFWMIIIGYLAVWMIAPPAITASQKLEMYGEPITVENIGKRVAADVDTGLHRRNASVLNTLGCVLKGLFVLVGIGLILAVVFGLFGLILELFADGYVAHAPLTSDWISIPSWMILCATISVFIIVAVPVMAIVFRHQGQGRNGIIPAGLKWLGLTIWLAAAVLLAVVFILITRELGLNFFLHRHSV</sequence>
<feature type="transmembrane region" description="Helical" evidence="6">
    <location>
        <begin position="274"/>
        <end position="296"/>
    </location>
</feature>
<dbReference type="AlphaFoldDB" id="A0A0E2M3P1"/>
<reference evidence="9 10" key="1">
    <citation type="submission" date="2013-06" db="EMBL/GenBank/DDBJ databases">
        <authorList>
            <person name="Weinstock G."/>
            <person name="Sodergren E."/>
            <person name="Lobos E.A."/>
            <person name="Fulton L."/>
            <person name="Fulton R."/>
            <person name="Courtney L."/>
            <person name="Fronick C."/>
            <person name="O'Laughlin M."/>
            <person name="Godfrey J."/>
            <person name="Wilson R.M."/>
            <person name="Miner T."/>
            <person name="Farmer C."/>
            <person name="Delehaunty K."/>
            <person name="Cordes M."/>
            <person name="Minx P."/>
            <person name="Tomlinson C."/>
            <person name="Chen J."/>
            <person name="Wollam A."/>
            <person name="Pepin K.H."/>
            <person name="Bhonagiri V."/>
            <person name="Zhang X."/>
            <person name="Warren W."/>
            <person name="Mitreva M."/>
            <person name="Mardis E.R."/>
            <person name="Wilson R.K."/>
        </authorList>
    </citation>
    <scope>NUCLEOTIDE SEQUENCE [LARGE SCALE GENOMIC DNA]</scope>
    <source>
        <strain evidence="9 10">F0570</strain>
    </source>
</reference>
<feature type="domain" description="Phage shock protein PspC N-terminal" evidence="7">
    <location>
        <begin position="123"/>
        <end position="183"/>
    </location>
</feature>
<dbReference type="RefSeq" id="WP_010955907.1">
    <property type="nucleotide sequence ID" value="NZ_KI259212.1"/>
</dbReference>
<dbReference type="Pfam" id="PF04024">
    <property type="entry name" value="PspC"/>
    <property type="match status" value="1"/>
</dbReference>
<organism evidence="9 10">
    <name type="scientific">Porphyromonas gingivalis F0570</name>
    <dbReference type="NCBI Taxonomy" id="1227271"/>
    <lineage>
        <taxon>Bacteria</taxon>
        <taxon>Pseudomonadati</taxon>
        <taxon>Bacteroidota</taxon>
        <taxon>Bacteroidia</taxon>
        <taxon>Bacteroidales</taxon>
        <taxon>Porphyromonadaceae</taxon>
        <taxon>Porphyromonas</taxon>
    </lineage>
</organism>
<evidence type="ECO:0000259" key="8">
    <source>
        <dbReference type="Pfam" id="PF22571"/>
    </source>
</evidence>
<evidence type="ECO:0000256" key="5">
    <source>
        <dbReference type="ARBA" id="ARBA00023136"/>
    </source>
</evidence>
<keyword evidence="3 6" id="KW-0812">Transmembrane</keyword>
<keyword evidence="5 6" id="KW-0472">Membrane</keyword>
<dbReference type="InterPro" id="IPR052027">
    <property type="entry name" value="PspC"/>
</dbReference>
<evidence type="ECO:0000256" key="4">
    <source>
        <dbReference type="ARBA" id="ARBA00022989"/>
    </source>
</evidence>
<feature type="transmembrane region" description="Helical" evidence="6">
    <location>
        <begin position="132"/>
        <end position="149"/>
    </location>
</feature>
<evidence type="ECO:0000256" key="3">
    <source>
        <dbReference type="ARBA" id="ARBA00022692"/>
    </source>
</evidence>